<dbReference type="Gene3D" id="3.40.140.70">
    <property type="entry name" value="Ubiquitin-like modifier-activating enzyme ATG7 N-terminal domain"/>
    <property type="match status" value="1"/>
</dbReference>
<proteinExistence type="evidence at transcript level"/>
<sequence length="751" mass="80714">MSEATKDSAYPVQFVPFSSALDGTFWSEISRRKLEVVRLEEGPVPAQAWYACDSAVGLPALANLDHTAFDVSSSHLTGANVPGSCQLRGSIRLPNSLEAMKKLDKTALLEAAGQNIWDAIESESALSDPGTLNAFIGIVYVDLKSYKFWYWFAFPAVCLPDAVVFAGPPVKLPDVMKDDLVSQLDGAYGQLKPADRAAFLVDADSPGGLEILPLSKLNEVYESGRRFYVGYTDPSTSEQHPGWPLRNLLGMLSRCWRGSKERKVLPLLAYRRQARKGQLWSSRSLVFSVRFGGDAVERPRFVGWERNAAGQLGPRMVNLSGNMDPKRVAETAVGLNLQLMRWRLAPTLNLEVIANTRCLLLGAGTLGCNVARSLMGWGVRTITFVDAGRVSYSNPVRQSLYTLSDCENGGRHKADAAADALKRVFPAMDAHGVVLSIPMPGHGVPSGSEDTVRKQVEQLEQLVAEHDAIFLLLDTREARWLPTLMACARGKLAINAALGFDTFLVMRHGVGERSEVVSDKLSRCGEGPSTSGDGKFVPGGMPSTSGKSPSTSGEGPPASGDGPSRSTKELATSGNGQSVSIGGPSTSSGEAQLSADQLGCYFCNDVVGPADSTRDRTLDQQCTVTRPGVSMMAGALAVELLVGLLQHPEKGRAPAGTGSWDAPCESPLGMVPHQIRGFIGRHHYMTPACTAFSMCTACSPAVVSQYNADGWEFVVRVLRDASYLEELTGLSRLHAETDLDQVWALSDSEGD</sequence>
<dbReference type="GO" id="GO:0000407">
    <property type="term" value="C:phagophore assembly site"/>
    <property type="evidence" value="ECO:0007669"/>
    <property type="project" value="TreeGrafter"/>
</dbReference>
<dbReference type="GO" id="GO:0019778">
    <property type="term" value="F:Atg12 activating enzyme activity"/>
    <property type="evidence" value="ECO:0007669"/>
    <property type="project" value="TreeGrafter"/>
</dbReference>
<evidence type="ECO:0000313" key="4">
    <source>
        <dbReference type="EMBL" id="JAP72073.1"/>
    </source>
</evidence>
<dbReference type="GO" id="GO:0000045">
    <property type="term" value="P:autophagosome assembly"/>
    <property type="evidence" value="ECO:0007669"/>
    <property type="project" value="TreeGrafter"/>
</dbReference>
<dbReference type="InterPro" id="IPR042522">
    <property type="entry name" value="Atg7_N_1"/>
</dbReference>
<dbReference type="GO" id="GO:0034727">
    <property type="term" value="P:piecemeal microautophagy of the nucleus"/>
    <property type="evidence" value="ECO:0007669"/>
    <property type="project" value="TreeGrafter"/>
</dbReference>
<dbReference type="GO" id="GO:0019779">
    <property type="term" value="F:Atg8 activating enzyme activity"/>
    <property type="evidence" value="ECO:0007669"/>
    <property type="project" value="TreeGrafter"/>
</dbReference>
<dbReference type="EMBL" id="GEFM01003723">
    <property type="protein sequence ID" value="JAP72073.1"/>
    <property type="molecule type" value="mRNA"/>
</dbReference>
<accession>A0A131XXU3</accession>
<dbReference type="Pfam" id="PF00899">
    <property type="entry name" value="ThiF"/>
    <property type="match status" value="1"/>
</dbReference>
<name>A0A131XXU3_IXORI</name>
<dbReference type="PANTHER" id="PTHR10953">
    <property type="entry name" value="UBIQUITIN-ACTIVATING ENZYME E1"/>
    <property type="match status" value="1"/>
</dbReference>
<dbReference type="InterPro" id="IPR035985">
    <property type="entry name" value="Ubiquitin-activating_enz"/>
</dbReference>
<protein>
    <submittedName>
        <fullName evidence="4">Putative ubiquitin activating e1 enzyme-like protein</fullName>
    </submittedName>
</protein>
<dbReference type="GO" id="GO:0006995">
    <property type="term" value="P:cellular response to nitrogen starvation"/>
    <property type="evidence" value="ECO:0007669"/>
    <property type="project" value="TreeGrafter"/>
</dbReference>
<dbReference type="AlphaFoldDB" id="A0A131XXU3"/>
<dbReference type="InterPro" id="IPR042523">
    <property type="entry name" value="Atg7_N_2"/>
</dbReference>
<dbReference type="PANTHER" id="PTHR10953:SF3">
    <property type="entry name" value="UBIQUITIN-LIKE MODIFIER-ACTIVATING ENZYME ATG7"/>
    <property type="match status" value="1"/>
</dbReference>
<dbReference type="GO" id="GO:0000422">
    <property type="term" value="P:autophagy of mitochondrion"/>
    <property type="evidence" value="ECO:0007669"/>
    <property type="project" value="TreeGrafter"/>
</dbReference>
<feature type="domain" description="Ubiquitin-like modifier-activating enzyme Atg7 N-terminal" evidence="3">
    <location>
        <begin position="12"/>
        <end position="323"/>
    </location>
</feature>
<dbReference type="Gene3D" id="3.40.50.720">
    <property type="entry name" value="NAD(P)-binding Rossmann-like Domain"/>
    <property type="match status" value="1"/>
</dbReference>
<reference evidence="4" key="1">
    <citation type="submission" date="2016-02" db="EMBL/GenBank/DDBJ databases">
        <title>RNAseq analyses of the midgut from blood- or serum-fed Ixodes ricinus ticks.</title>
        <authorList>
            <person name="Perner J."/>
            <person name="Provaznik J."/>
            <person name="Schrenkova J."/>
            <person name="Urbanova V."/>
            <person name="Ribeiro J.M."/>
            <person name="Kopacek P."/>
        </authorList>
    </citation>
    <scope>NUCLEOTIDE SEQUENCE</scope>
    <source>
        <tissue evidence="4">Gut</tissue>
    </source>
</reference>
<feature type="compositionally biased region" description="Low complexity" evidence="1">
    <location>
        <begin position="538"/>
        <end position="557"/>
    </location>
</feature>
<feature type="compositionally biased region" description="Polar residues" evidence="1">
    <location>
        <begin position="569"/>
        <end position="590"/>
    </location>
</feature>
<feature type="domain" description="THIF-type NAD/FAD binding fold" evidence="2">
    <location>
        <begin position="338"/>
        <end position="650"/>
    </location>
</feature>
<dbReference type="Pfam" id="PF16420">
    <property type="entry name" value="ATG7_N"/>
    <property type="match status" value="1"/>
</dbReference>
<evidence type="ECO:0000259" key="2">
    <source>
        <dbReference type="Pfam" id="PF00899"/>
    </source>
</evidence>
<evidence type="ECO:0000259" key="3">
    <source>
        <dbReference type="Pfam" id="PF16420"/>
    </source>
</evidence>
<feature type="region of interest" description="Disordered" evidence="1">
    <location>
        <begin position="515"/>
        <end position="590"/>
    </location>
</feature>
<dbReference type="Gene3D" id="3.40.140.100">
    <property type="entry name" value="Ubiquitin-like modifier-activating enzyme ATG7 C-terminal domain"/>
    <property type="match status" value="1"/>
</dbReference>
<organism evidence="4">
    <name type="scientific">Ixodes ricinus</name>
    <name type="common">Common tick</name>
    <name type="synonym">Acarus ricinus</name>
    <dbReference type="NCBI Taxonomy" id="34613"/>
    <lineage>
        <taxon>Eukaryota</taxon>
        <taxon>Metazoa</taxon>
        <taxon>Ecdysozoa</taxon>
        <taxon>Arthropoda</taxon>
        <taxon>Chelicerata</taxon>
        <taxon>Arachnida</taxon>
        <taxon>Acari</taxon>
        <taxon>Parasitiformes</taxon>
        <taxon>Ixodida</taxon>
        <taxon>Ixodoidea</taxon>
        <taxon>Ixodidae</taxon>
        <taxon>Ixodinae</taxon>
        <taxon>Ixodes</taxon>
    </lineage>
</organism>
<evidence type="ECO:0000256" key="1">
    <source>
        <dbReference type="SAM" id="MobiDB-lite"/>
    </source>
</evidence>
<dbReference type="InterPro" id="IPR000594">
    <property type="entry name" value="ThiF_NAD_FAD-bd"/>
</dbReference>
<dbReference type="InterPro" id="IPR045886">
    <property type="entry name" value="ThiF/MoeB/HesA"/>
</dbReference>
<dbReference type="GO" id="GO:0032446">
    <property type="term" value="P:protein modification by small protein conjugation"/>
    <property type="evidence" value="ECO:0007669"/>
    <property type="project" value="TreeGrafter"/>
</dbReference>
<dbReference type="SUPFAM" id="SSF69572">
    <property type="entry name" value="Activating enzymes of the ubiquitin-like proteins"/>
    <property type="match status" value="1"/>
</dbReference>
<dbReference type="InterPro" id="IPR032197">
    <property type="entry name" value="Atg7_N"/>
</dbReference>